<dbReference type="PANTHER" id="PTHR21028:SF2">
    <property type="entry name" value="CYTH DOMAIN-CONTAINING PROTEIN"/>
    <property type="match status" value="1"/>
</dbReference>
<protein>
    <recommendedName>
        <fullName evidence="1">CYTH domain-containing protein</fullName>
    </recommendedName>
</protein>
<dbReference type="InterPro" id="IPR033469">
    <property type="entry name" value="CYTH-like_dom_sf"/>
</dbReference>
<organism evidence="2 3">
    <name type="scientific">Stegodyphus mimosarum</name>
    <name type="common">African social velvet spider</name>
    <dbReference type="NCBI Taxonomy" id="407821"/>
    <lineage>
        <taxon>Eukaryota</taxon>
        <taxon>Metazoa</taxon>
        <taxon>Ecdysozoa</taxon>
        <taxon>Arthropoda</taxon>
        <taxon>Chelicerata</taxon>
        <taxon>Arachnida</taxon>
        <taxon>Araneae</taxon>
        <taxon>Araneomorphae</taxon>
        <taxon>Entelegynae</taxon>
        <taxon>Eresoidea</taxon>
        <taxon>Eresidae</taxon>
        <taxon>Stegodyphus</taxon>
    </lineage>
</organism>
<dbReference type="InterPro" id="IPR008173">
    <property type="entry name" value="Adenylyl_cyclase_CyaB"/>
</dbReference>
<feature type="non-terminal residue" evidence="2">
    <location>
        <position position="174"/>
    </location>
</feature>
<proteinExistence type="predicted"/>
<feature type="domain" description="CYTH" evidence="1">
    <location>
        <begin position="2"/>
        <end position="172"/>
    </location>
</feature>
<dbReference type="Gene3D" id="2.40.320.10">
    <property type="entry name" value="Hypothetical Protein Pfu-838710-001"/>
    <property type="match status" value="1"/>
</dbReference>
<dbReference type="PROSITE" id="PS51707">
    <property type="entry name" value="CYTH"/>
    <property type="match status" value="1"/>
</dbReference>
<dbReference type="Pfam" id="PF01928">
    <property type="entry name" value="CYTH"/>
    <property type="match status" value="1"/>
</dbReference>
<dbReference type="PANTHER" id="PTHR21028">
    <property type="entry name" value="SI:CH211-156B7.4"/>
    <property type="match status" value="1"/>
</dbReference>
<evidence type="ECO:0000259" key="1">
    <source>
        <dbReference type="PROSITE" id="PS51707"/>
    </source>
</evidence>
<sequence>MPSNVEIKAKISNFSSFLQKAICISDKPEVVMRQVDTYFKIPAGRLKLRRIQDENAELIYYNRPDTDGPKLSNYSKQAFKDSEEAEGLKNVLASSLGILGVINKQRHLLMCGQTRIHVDHVEHLGHFMELEVMLNEEQTLEEGQLIANDLMEKLDVANDDLISGSYIDMLVNKK</sequence>
<dbReference type="GO" id="GO:0016462">
    <property type="term" value="F:pyrophosphatase activity"/>
    <property type="evidence" value="ECO:0007669"/>
    <property type="project" value="UniProtKB-ARBA"/>
</dbReference>
<dbReference type="AlphaFoldDB" id="A0A087T4W8"/>
<dbReference type="OrthoDB" id="6159137at2759"/>
<dbReference type="InterPro" id="IPR023577">
    <property type="entry name" value="CYTH_domain"/>
</dbReference>
<evidence type="ECO:0000313" key="2">
    <source>
        <dbReference type="EMBL" id="KFM60157.1"/>
    </source>
</evidence>
<dbReference type="SUPFAM" id="SSF55154">
    <property type="entry name" value="CYTH-like phosphatases"/>
    <property type="match status" value="1"/>
</dbReference>
<gene>
    <name evidence="2" type="ORF">X975_02024</name>
</gene>
<dbReference type="STRING" id="407821.A0A087T4W8"/>
<evidence type="ECO:0000313" key="3">
    <source>
        <dbReference type="Proteomes" id="UP000054359"/>
    </source>
</evidence>
<dbReference type="Proteomes" id="UP000054359">
    <property type="component" value="Unassembled WGS sequence"/>
</dbReference>
<name>A0A087T4W8_STEMI</name>
<keyword evidence="3" id="KW-1185">Reference proteome</keyword>
<dbReference type="OMA" id="QDDTFFP"/>
<dbReference type="EMBL" id="KK113420">
    <property type="protein sequence ID" value="KFM60157.1"/>
    <property type="molecule type" value="Genomic_DNA"/>
</dbReference>
<dbReference type="SMART" id="SM01118">
    <property type="entry name" value="CYTH"/>
    <property type="match status" value="1"/>
</dbReference>
<dbReference type="CDD" id="cd07890">
    <property type="entry name" value="CYTH-like_AC_IV-like"/>
    <property type="match status" value="1"/>
</dbReference>
<reference evidence="2 3" key="1">
    <citation type="submission" date="2013-11" db="EMBL/GenBank/DDBJ databases">
        <title>Genome sequencing of Stegodyphus mimosarum.</title>
        <authorList>
            <person name="Bechsgaard J."/>
        </authorList>
    </citation>
    <scope>NUCLEOTIDE SEQUENCE [LARGE SCALE GENOMIC DNA]</scope>
</reference>
<accession>A0A087T4W8</accession>